<reference evidence="2 3" key="1">
    <citation type="submission" date="2019-02" db="EMBL/GenBank/DDBJ databases">
        <title>Genome sequencing of the rare red list fungi Dentipellis fragilis.</title>
        <authorList>
            <person name="Buettner E."/>
            <person name="Kellner H."/>
        </authorList>
    </citation>
    <scope>NUCLEOTIDE SEQUENCE [LARGE SCALE GENOMIC DNA]</scope>
    <source>
        <strain evidence="2 3">DSM 105465</strain>
    </source>
</reference>
<protein>
    <submittedName>
        <fullName evidence="2">Uncharacterized protein</fullName>
    </submittedName>
</protein>
<keyword evidence="3" id="KW-1185">Reference proteome</keyword>
<dbReference type="Proteomes" id="UP000298327">
    <property type="component" value="Unassembled WGS sequence"/>
</dbReference>
<name>A0A4Y9XSF5_9AGAM</name>
<organism evidence="2 3">
    <name type="scientific">Dentipellis fragilis</name>
    <dbReference type="NCBI Taxonomy" id="205917"/>
    <lineage>
        <taxon>Eukaryota</taxon>
        <taxon>Fungi</taxon>
        <taxon>Dikarya</taxon>
        <taxon>Basidiomycota</taxon>
        <taxon>Agaricomycotina</taxon>
        <taxon>Agaricomycetes</taxon>
        <taxon>Russulales</taxon>
        <taxon>Hericiaceae</taxon>
        <taxon>Dentipellis</taxon>
    </lineage>
</organism>
<accession>A0A4Y9XSF5</accession>
<dbReference type="OrthoDB" id="10384229at2759"/>
<feature type="region of interest" description="Disordered" evidence="1">
    <location>
        <begin position="77"/>
        <end position="97"/>
    </location>
</feature>
<comment type="caution">
    <text evidence="2">The sequence shown here is derived from an EMBL/GenBank/DDBJ whole genome shotgun (WGS) entry which is preliminary data.</text>
</comment>
<dbReference type="EMBL" id="SEOQ01001206">
    <property type="protein sequence ID" value="TFY53070.1"/>
    <property type="molecule type" value="Genomic_DNA"/>
</dbReference>
<gene>
    <name evidence="2" type="ORF">EVG20_g10280</name>
</gene>
<feature type="compositionally biased region" description="Low complexity" evidence="1">
    <location>
        <begin position="82"/>
        <end position="97"/>
    </location>
</feature>
<evidence type="ECO:0000256" key="1">
    <source>
        <dbReference type="SAM" id="MobiDB-lite"/>
    </source>
</evidence>
<evidence type="ECO:0000313" key="2">
    <source>
        <dbReference type="EMBL" id="TFY53070.1"/>
    </source>
</evidence>
<evidence type="ECO:0000313" key="3">
    <source>
        <dbReference type="Proteomes" id="UP000298327"/>
    </source>
</evidence>
<sequence>MFTIPTIPFLRFKRRSAKATAPLPSVRKNDLVVDVLARKIVLPPTRPHTAVSQHVALGLHEQSVLANHELKRFLTPARERSPSTATASAATSSSSVATIRSTSSSTMRYGSSIFLLSTPGLSPSSSTDSIDSTSSSSSWYSTDDIQALYGIVGISSISPALAAPTIDITPPEEGDQNMAVREAFDPAWLAPPTRGFSGAVAEFVLPHIYLYEPLENGEPSPPPETQDEEILHAPPLSKRGRMYIADELYFFHSPPRDVDGDDDAYPKVIRVADESSAVAQN</sequence>
<proteinExistence type="predicted"/>
<dbReference type="AlphaFoldDB" id="A0A4Y9XSF5"/>